<name>A0A6B0QXD7_9CETA</name>
<evidence type="ECO:0000256" key="1">
    <source>
        <dbReference type="SAM" id="MobiDB-lite"/>
    </source>
</evidence>
<organism evidence="2 3">
    <name type="scientific">Bos mutus</name>
    <name type="common">wild yak</name>
    <dbReference type="NCBI Taxonomy" id="72004"/>
    <lineage>
        <taxon>Eukaryota</taxon>
        <taxon>Metazoa</taxon>
        <taxon>Chordata</taxon>
        <taxon>Craniata</taxon>
        <taxon>Vertebrata</taxon>
        <taxon>Euteleostomi</taxon>
        <taxon>Mammalia</taxon>
        <taxon>Eutheria</taxon>
        <taxon>Laurasiatheria</taxon>
        <taxon>Artiodactyla</taxon>
        <taxon>Ruminantia</taxon>
        <taxon>Pecora</taxon>
        <taxon>Bovidae</taxon>
        <taxon>Bovinae</taxon>
        <taxon>Bos</taxon>
    </lineage>
</organism>
<proteinExistence type="predicted"/>
<evidence type="ECO:0000313" key="3">
    <source>
        <dbReference type="Proteomes" id="UP000322234"/>
    </source>
</evidence>
<dbReference type="EMBL" id="VBQZ03000013">
    <property type="protein sequence ID" value="MXQ82578.1"/>
    <property type="molecule type" value="Genomic_DNA"/>
</dbReference>
<reference evidence="2" key="1">
    <citation type="submission" date="2019-10" db="EMBL/GenBank/DDBJ databases">
        <title>The sequence and de novo assembly of the wild yak genome.</title>
        <authorList>
            <person name="Liu Y."/>
        </authorList>
    </citation>
    <scope>NUCLEOTIDE SEQUENCE [LARGE SCALE GENOMIC DNA]</scope>
    <source>
        <strain evidence="2">WY2019</strain>
    </source>
</reference>
<keyword evidence="3" id="KW-1185">Reference proteome</keyword>
<dbReference type="AlphaFoldDB" id="A0A6B0QXD7"/>
<dbReference type="Proteomes" id="UP000322234">
    <property type="component" value="Unassembled WGS sequence"/>
</dbReference>
<feature type="region of interest" description="Disordered" evidence="1">
    <location>
        <begin position="78"/>
        <end position="110"/>
    </location>
</feature>
<protein>
    <submittedName>
        <fullName evidence="2">Uncharacterized protein</fullName>
    </submittedName>
</protein>
<gene>
    <name evidence="2" type="ORF">E5288_WYG009596</name>
</gene>
<sequence length="110" mass="11880">MQVLCVGVGVGMGSRISELPLCQRVSRELDLCYSVMGSLVPVWFPPDTLLQPADALRRPLHSHLSQFPVPPTQLAVPGSWGAGMSPRNLPSIPEPPSQKDPWMLGPAKSI</sequence>
<evidence type="ECO:0000313" key="2">
    <source>
        <dbReference type="EMBL" id="MXQ82578.1"/>
    </source>
</evidence>
<accession>A0A6B0QXD7</accession>
<comment type="caution">
    <text evidence="2">The sequence shown here is derived from an EMBL/GenBank/DDBJ whole genome shotgun (WGS) entry which is preliminary data.</text>
</comment>